<reference evidence="1 2" key="1">
    <citation type="journal article" date="2016" name="Nat. Commun.">
        <title>Thousands of microbial genomes shed light on interconnected biogeochemical processes in an aquifer system.</title>
        <authorList>
            <person name="Anantharaman K."/>
            <person name="Brown C.T."/>
            <person name="Hug L.A."/>
            <person name="Sharon I."/>
            <person name="Castelle C.J."/>
            <person name="Probst A.J."/>
            <person name="Thomas B.C."/>
            <person name="Singh A."/>
            <person name="Wilkins M.J."/>
            <person name="Karaoz U."/>
            <person name="Brodie E.L."/>
            <person name="Williams K.H."/>
            <person name="Hubbard S.S."/>
            <person name="Banfield J.F."/>
        </authorList>
    </citation>
    <scope>NUCLEOTIDE SEQUENCE [LARGE SCALE GENOMIC DNA]</scope>
</reference>
<protein>
    <submittedName>
        <fullName evidence="1">Uncharacterized protein</fullName>
    </submittedName>
</protein>
<dbReference type="Proteomes" id="UP000178315">
    <property type="component" value="Unassembled WGS sequence"/>
</dbReference>
<evidence type="ECO:0000313" key="1">
    <source>
        <dbReference type="EMBL" id="OGY72400.1"/>
    </source>
</evidence>
<name>A0A1G2A8L2_9BACT</name>
<proteinExistence type="predicted"/>
<dbReference type="EMBL" id="MHJU01000036">
    <property type="protein sequence ID" value="OGY72400.1"/>
    <property type="molecule type" value="Genomic_DNA"/>
</dbReference>
<dbReference type="AlphaFoldDB" id="A0A1G2A8L2"/>
<accession>A0A1G2A8L2</accession>
<organism evidence="1 2">
    <name type="scientific">Candidatus Jacksonbacteria bacterium RIFCSPLOWO2_02_FULL_44_20</name>
    <dbReference type="NCBI Taxonomy" id="1798460"/>
    <lineage>
        <taxon>Bacteria</taxon>
        <taxon>Candidatus Jacksoniibacteriota</taxon>
    </lineage>
</organism>
<gene>
    <name evidence="1" type="ORF">A3H61_03725</name>
</gene>
<comment type="caution">
    <text evidence="1">The sequence shown here is derived from an EMBL/GenBank/DDBJ whole genome shotgun (WGS) entry which is preliminary data.</text>
</comment>
<sequence length="90" mass="10036">METFYILSQAKYIKRSSQWTIKKISASNKVMANRVLLHVRCSKEIGHAHSAVRQSPNSRLNQMEPARSIAAIVIVTAEATARVAHEDDSS</sequence>
<evidence type="ECO:0000313" key="2">
    <source>
        <dbReference type="Proteomes" id="UP000178315"/>
    </source>
</evidence>